<proteinExistence type="predicted"/>
<keyword evidence="2" id="KW-1185">Reference proteome</keyword>
<dbReference type="Proteomes" id="UP000826195">
    <property type="component" value="Unassembled WGS sequence"/>
</dbReference>
<reference evidence="1 2" key="1">
    <citation type="journal article" date="2021" name="J. Hered.">
        <title>A chromosome-level genome assembly of the parasitoid wasp, Cotesia glomerata (Hymenoptera: Braconidae).</title>
        <authorList>
            <person name="Pinto B.J."/>
            <person name="Weis J.J."/>
            <person name="Gamble T."/>
            <person name="Ode P.J."/>
            <person name="Paul R."/>
            <person name="Zaspel J.M."/>
        </authorList>
    </citation>
    <scope>NUCLEOTIDE SEQUENCE [LARGE SCALE GENOMIC DNA]</scope>
    <source>
        <strain evidence="1">CgM1</strain>
    </source>
</reference>
<protein>
    <submittedName>
        <fullName evidence="1">Uncharacterized protein</fullName>
    </submittedName>
</protein>
<gene>
    <name evidence="1" type="ORF">KQX54_016701</name>
</gene>
<sequence>MLRCLDQELRSLEKKSNDFVQKISYYKIKSLIVDNLIDLVDSIDENFDPLDIAALFDDQLVPASESQLEGLTSQRIRLIFHWDILVLKILLR</sequence>
<comment type="caution">
    <text evidence="1">The sequence shown here is derived from an EMBL/GenBank/DDBJ whole genome shotgun (WGS) entry which is preliminary data.</text>
</comment>
<dbReference type="EMBL" id="JAHXZJ010002237">
    <property type="protein sequence ID" value="KAH0547019.1"/>
    <property type="molecule type" value="Genomic_DNA"/>
</dbReference>
<name>A0AAV7I5N8_COTGL</name>
<dbReference type="AlphaFoldDB" id="A0AAV7I5N8"/>
<organism evidence="1 2">
    <name type="scientific">Cotesia glomerata</name>
    <name type="common">Lepidopteran parasitic wasp</name>
    <name type="synonym">Apanteles glomeratus</name>
    <dbReference type="NCBI Taxonomy" id="32391"/>
    <lineage>
        <taxon>Eukaryota</taxon>
        <taxon>Metazoa</taxon>
        <taxon>Ecdysozoa</taxon>
        <taxon>Arthropoda</taxon>
        <taxon>Hexapoda</taxon>
        <taxon>Insecta</taxon>
        <taxon>Pterygota</taxon>
        <taxon>Neoptera</taxon>
        <taxon>Endopterygota</taxon>
        <taxon>Hymenoptera</taxon>
        <taxon>Apocrita</taxon>
        <taxon>Ichneumonoidea</taxon>
        <taxon>Braconidae</taxon>
        <taxon>Microgastrinae</taxon>
        <taxon>Cotesia</taxon>
    </lineage>
</organism>
<evidence type="ECO:0000313" key="1">
    <source>
        <dbReference type="EMBL" id="KAH0547019.1"/>
    </source>
</evidence>
<accession>A0AAV7I5N8</accession>
<evidence type="ECO:0000313" key="2">
    <source>
        <dbReference type="Proteomes" id="UP000826195"/>
    </source>
</evidence>